<evidence type="ECO:0000313" key="8">
    <source>
        <dbReference type="Proteomes" id="UP000178323"/>
    </source>
</evidence>
<accession>A0A1F5S3D3</accession>
<feature type="binding site" evidence="6">
    <location>
        <position position="58"/>
    </location>
    <ligand>
        <name>substrate</name>
    </ligand>
</feature>
<evidence type="ECO:0000256" key="4">
    <source>
        <dbReference type="ARBA" id="ARBA00023235"/>
    </source>
</evidence>
<feature type="binding site" evidence="6">
    <location>
        <position position="93"/>
    </location>
    <ligand>
        <name>substrate</name>
    </ligand>
</feature>
<dbReference type="InterPro" id="IPR001345">
    <property type="entry name" value="PG/BPGM_mutase_AS"/>
</dbReference>
<feature type="active site" description="Proton donor/acceptor" evidence="5">
    <location>
        <position position="82"/>
    </location>
</feature>
<feature type="binding site" evidence="6">
    <location>
        <begin position="8"/>
        <end position="15"/>
    </location>
    <ligand>
        <name>substrate</name>
    </ligand>
</feature>
<organism evidence="7 8">
    <name type="scientific">Candidatus Falkowbacteria bacterium RBG_13_39_14</name>
    <dbReference type="NCBI Taxonomy" id="1797985"/>
    <lineage>
        <taxon>Bacteria</taxon>
        <taxon>Candidatus Falkowiibacteriota</taxon>
    </lineage>
</organism>
<sequence>MKNIFVIRHGETDSNKEDRYLGRTDESLNAIGINQAKKLAKRTSDLDIEIIYCSPLKRAIETTKFIKTNHTCELVIDEHFIERSMGVYEGLTKEEAKNKYADLYAKNITRIFNDAPPNGETINEVIKRVFAGLNEIKNQNKFSNILISTHGFIAKVINKYFNPKISDQDFFDFSLTNAEMKKYNFDDYNKI</sequence>
<gene>
    <name evidence="7" type="ORF">A2Y83_02815</name>
</gene>
<protein>
    <recommendedName>
        <fullName evidence="2">phosphoglycerate mutase (2,3-diphosphoglycerate-dependent)</fullName>
        <ecNumber evidence="2">5.4.2.11</ecNumber>
    </recommendedName>
</protein>
<dbReference type="SMART" id="SM00855">
    <property type="entry name" value="PGAM"/>
    <property type="match status" value="1"/>
</dbReference>
<dbReference type="InterPro" id="IPR005952">
    <property type="entry name" value="Phosphogly_mut1"/>
</dbReference>
<evidence type="ECO:0000256" key="3">
    <source>
        <dbReference type="ARBA" id="ARBA00023152"/>
    </source>
</evidence>
<dbReference type="GO" id="GO:0006096">
    <property type="term" value="P:glycolytic process"/>
    <property type="evidence" value="ECO:0007669"/>
    <property type="project" value="UniProtKB-KW"/>
</dbReference>
<dbReference type="SUPFAM" id="SSF53254">
    <property type="entry name" value="Phosphoglycerate mutase-like"/>
    <property type="match status" value="1"/>
</dbReference>
<feature type="active site" description="Tele-phosphohistidine intermediate" evidence="5">
    <location>
        <position position="9"/>
    </location>
</feature>
<comment type="similarity">
    <text evidence="1">Belongs to the phosphoglycerate mutase family. BPG-dependent PGAM subfamily.</text>
</comment>
<dbReference type="EC" id="5.4.2.11" evidence="2"/>
<keyword evidence="3" id="KW-0324">Glycolysis</keyword>
<dbReference type="InterPro" id="IPR029033">
    <property type="entry name" value="His_PPase_superfam"/>
</dbReference>
<dbReference type="PIRSF" id="PIRSF000709">
    <property type="entry name" value="6PFK_2-Ptase"/>
    <property type="match status" value="1"/>
</dbReference>
<dbReference type="Pfam" id="PF00300">
    <property type="entry name" value="His_Phos_1"/>
    <property type="match status" value="1"/>
</dbReference>
<evidence type="ECO:0000256" key="1">
    <source>
        <dbReference type="ARBA" id="ARBA00006717"/>
    </source>
</evidence>
<dbReference type="PROSITE" id="PS00175">
    <property type="entry name" value="PG_MUTASE"/>
    <property type="match status" value="1"/>
</dbReference>
<dbReference type="GO" id="GO:0004619">
    <property type="term" value="F:phosphoglycerate mutase activity"/>
    <property type="evidence" value="ECO:0007669"/>
    <property type="project" value="UniProtKB-EC"/>
</dbReference>
<dbReference type="InterPro" id="IPR013078">
    <property type="entry name" value="His_Pase_superF_clade-1"/>
</dbReference>
<name>A0A1F5S3D3_9BACT</name>
<keyword evidence="4" id="KW-0413">Isomerase</keyword>
<evidence type="ECO:0000256" key="6">
    <source>
        <dbReference type="PIRSR" id="PIRSR613078-2"/>
    </source>
</evidence>
<evidence type="ECO:0000313" key="7">
    <source>
        <dbReference type="EMBL" id="OGF21208.1"/>
    </source>
</evidence>
<evidence type="ECO:0000256" key="2">
    <source>
        <dbReference type="ARBA" id="ARBA00012028"/>
    </source>
</evidence>
<dbReference type="STRING" id="1797985.A2Y83_02815"/>
<dbReference type="PANTHER" id="PTHR11931">
    <property type="entry name" value="PHOSPHOGLYCERATE MUTASE"/>
    <property type="match status" value="1"/>
</dbReference>
<dbReference type="AlphaFoldDB" id="A0A1F5S3D3"/>
<reference evidence="7 8" key="1">
    <citation type="journal article" date="2016" name="Nat. Commun.">
        <title>Thousands of microbial genomes shed light on interconnected biogeochemical processes in an aquifer system.</title>
        <authorList>
            <person name="Anantharaman K."/>
            <person name="Brown C.T."/>
            <person name="Hug L.A."/>
            <person name="Sharon I."/>
            <person name="Castelle C.J."/>
            <person name="Probst A.J."/>
            <person name="Thomas B.C."/>
            <person name="Singh A."/>
            <person name="Wilkins M.J."/>
            <person name="Karaoz U."/>
            <person name="Brodie E.L."/>
            <person name="Williams K.H."/>
            <person name="Hubbard S.S."/>
            <person name="Banfield J.F."/>
        </authorList>
    </citation>
    <scope>NUCLEOTIDE SEQUENCE [LARGE SCALE GENOMIC DNA]</scope>
</reference>
<dbReference type="CDD" id="cd07067">
    <property type="entry name" value="HP_PGM_like"/>
    <property type="match status" value="1"/>
</dbReference>
<evidence type="ECO:0000256" key="5">
    <source>
        <dbReference type="PIRSR" id="PIRSR613078-1"/>
    </source>
</evidence>
<comment type="caution">
    <text evidence="7">The sequence shown here is derived from an EMBL/GenBank/DDBJ whole genome shotgun (WGS) entry which is preliminary data.</text>
</comment>
<dbReference type="EMBL" id="MFFS01000068">
    <property type="protein sequence ID" value="OGF21208.1"/>
    <property type="molecule type" value="Genomic_DNA"/>
</dbReference>
<proteinExistence type="inferred from homology"/>
<dbReference type="Gene3D" id="3.40.50.1240">
    <property type="entry name" value="Phosphoglycerate mutase-like"/>
    <property type="match status" value="1"/>
</dbReference>
<dbReference type="Proteomes" id="UP000178323">
    <property type="component" value="Unassembled WGS sequence"/>
</dbReference>